<dbReference type="Pfam" id="PF18966">
    <property type="entry name" value="Lipoprotein_23"/>
    <property type="match status" value="1"/>
</dbReference>
<organism evidence="2 3">
    <name type="scientific">Streptomyces mesophilus</name>
    <dbReference type="NCBI Taxonomy" id="1775132"/>
    <lineage>
        <taxon>Bacteria</taxon>
        <taxon>Bacillati</taxon>
        <taxon>Actinomycetota</taxon>
        <taxon>Actinomycetes</taxon>
        <taxon>Kitasatosporales</taxon>
        <taxon>Streptomycetaceae</taxon>
        <taxon>Streptomyces</taxon>
    </lineage>
</organism>
<reference evidence="2 3" key="1">
    <citation type="submission" date="2020-02" db="EMBL/GenBank/DDBJ databases">
        <title>Whole-genome analyses of novel actinobacteria.</title>
        <authorList>
            <person name="Sahin N."/>
            <person name="Tokatli A."/>
        </authorList>
    </citation>
    <scope>NUCLEOTIDE SEQUENCE [LARGE SCALE GENOMIC DNA]</scope>
    <source>
        <strain evidence="2 3">YC504</strain>
    </source>
</reference>
<feature type="region of interest" description="Disordered" evidence="1">
    <location>
        <begin position="24"/>
        <end position="70"/>
    </location>
</feature>
<evidence type="ECO:0008006" key="4">
    <source>
        <dbReference type="Google" id="ProtNLM"/>
    </source>
</evidence>
<sequence>MRSAVVRGVLAAAVMAGLVAGCSGDGDGKGSEASGGKASGAGKSEDSKNGDLQGGDSKSSPPTKAGGSIGAAGSACELPVTFGIAAKWKASAIDTAPDADADSELSEDELAELLEGIATRGPVMVRCEISARATGKAGFLRTYLEEPRTGADPRKVLEGFVAEADGHADEKYTSFKAGPADAVEVVYSELDPLFEEKRTTRAFAVRTPQGTVVVSLEGSDLEDETVVRPAYELAKQSIRVNG</sequence>
<comment type="caution">
    <text evidence="2">The sequence shown here is derived from an EMBL/GenBank/DDBJ whole genome shotgun (WGS) entry which is preliminary data.</text>
</comment>
<feature type="compositionally biased region" description="Low complexity" evidence="1">
    <location>
        <begin position="31"/>
        <end position="42"/>
    </location>
</feature>
<accession>A0A6G4XX04</accession>
<dbReference type="InterPro" id="IPR044058">
    <property type="entry name" value="Lipoprotein_23"/>
</dbReference>
<proteinExistence type="predicted"/>
<evidence type="ECO:0000313" key="3">
    <source>
        <dbReference type="Proteomes" id="UP000481109"/>
    </source>
</evidence>
<dbReference type="PROSITE" id="PS51257">
    <property type="entry name" value="PROKAR_LIPOPROTEIN"/>
    <property type="match status" value="1"/>
</dbReference>
<gene>
    <name evidence="2" type="ORF">G6045_37400</name>
</gene>
<evidence type="ECO:0000256" key="1">
    <source>
        <dbReference type="SAM" id="MobiDB-lite"/>
    </source>
</evidence>
<protein>
    <recommendedName>
        <fullName evidence="4">Lipoprotein</fullName>
    </recommendedName>
</protein>
<dbReference type="RefSeq" id="WP_165336700.1">
    <property type="nucleotide sequence ID" value="NZ_JAAKZW010000306.1"/>
</dbReference>
<dbReference type="Proteomes" id="UP000481109">
    <property type="component" value="Unassembled WGS sequence"/>
</dbReference>
<evidence type="ECO:0000313" key="2">
    <source>
        <dbReference type="EMBL" id="NGO81300.1"/>
    </source>
</evidence>
<dbReference type="AlphaFoldDB" id="A0A6G4XX04"/>
<name>A0A6G4XX04_9ACTN</name>
<keyword evidence="3" id="KW-1185">Reference proteome</keyword>
<dbReference type="EMBL" id="JAAKZW010000306">
    <property type="protein sequence ID" value="NGO81300.1"/>
    <property type="molecule type" value="Genomic_DNA"/>
</dbReference>